<dbReference type="SUPFAM" id="SSF49764">
    <property type="entry name" value="HSP20-like chaperones"/>
    <property type="match status" value="1"/>
</dbReference>
<proteinExistence type="inferred from homology"/>
<dbReference type="RefSeq" id="WP_369332320.1">
    <property type="nucleotide sequence ID" value="NZ_JAULBC010000011.1"/>
</dbReference>
<evidence type="ECO:0000256" key="1">
    <source>
        <dbReference type="PROSITE-ProRule" id="PRU00285"/>
    </source>
</evidence>
<dbReference type="Pfam" id="PF00011">
    <property type="entry name" value="HSP20"/>
    <property type="match status" value="1"/>
</dbReference>
<sequence>MKDTFIYPGEYVPLNASGMLAENEAIKAPGKAPINLIEKDCCFEIELAVPGVKKEDIKIYCYNNILSIQIPPVRGDRQRTKILLQDFEKGNLFTKVVLPVDADSQFMTAELKDGILVILVPKNVDHVCQDIERLIVY</sequence>
<keyword evidence="5" id="KW-1185">Reference proteome</keyword>
<name>A0ABV3ZQ24_9BACT</name>
<evidence type="ECO:0000256" key="2">
    <source>
        <dbReference type="RuleBase" id="RU003616"/>
    </source>
</evidence>
<dbReference type="EMBL" id="JAULBC010000011">
    <property type="protein sequence ID" value="MEX6690904.1"/>
    <property type="molecule type" value="Genomic_DNA"/>
</dbReference>
<dbReference type="CDD" id="cd06464">
    <property type="entry name" value="ACD_sHsps-like"/>
    <property type="match status" value="1"/>
</dbReference>
<reference evidence="4 5" key="1">
    <citation type="submission" date="2023-07" db="EMBL/GenBank/DDBJ databases">
        <authorList>
            <person name="Lian W.-H."/>
        </authorList>
    </citation>
    <scope>NUCLEOTIDE SEQUENCE [LARGE SCALE GENOMIC DNA]</scope>
    <source>
        <strain evidence="4 5">SYSU DXS3180</strain>
    </source>
</reference>
<protein>
    <submittedName>
        <fullName evidence="4">Hsp20/alpha crystallin family protein</fullName>
    </submittedName>
</protein>
<evidence type="ECO:0000313" key="4">
    <source>
        <dbReference type="EMBL" id="MEX6690904.1"/>
    </source>
</evidence>
<comment type="similarity">
    <text evidence="1 2">Belongs to the small heat shock protein (HSP20) family.</text>
</comment>
<organism evidence="4 5">
    <name type="scientific">Danxiaibacter flavus</name>
    <dbReference type="NCBI Taxonomy" id="3049108"/>
    <lineage>
        <taxon>Bacteria</taxon>
        <taxon>Pseudomonadati</taxon>
        <taxon>Bacteroidota</taxon>
        <taxon>Chitinophagia</taxon>
        <taxon>Chitinophagales</taxon>
        <taxon>Chitinophagaceae</taxon>
        <taxon>Danxiaibacter</taxon>
    </lineage>
</organism>
<evidence type="ECO:0000259" key="3">
    <source>
        <dbReference type="PROSITE" id="PS01031"/>
    </source>
</evidence>
<feature type="domain" description="SHSP" evidence="3">
    <location>
        <begin position="25"/>
        <end position="137"/>
    </location>
</feature>
<dbReference type="Gene3D" id="2.60.40.790">
    <property type="match status" value="1"/>
</dbReference>
<dbReference type="Proteomes" id="UP001560573">
    <property type="component" value="Unassembled WGS sequence"/>
</dbReference>
<dbReference type="InterPro" id="IPR002068">
    <property type="entry name" value="A-crystallin/Hsp20_dom"/>
</dbReference>
<dbReference type="PROSITE" id="PS01031">
    <property type="entry name" value="SHSP"/>
    <property type="match status" value="1"/>
</dbReference>
<dbReference type="InterPro" id="IPR008978">
    <property type="entry name" value="HSP20-like_chaperone"/>
</dbReference>
<accession>A0ABV3ZQ24</accession>
<gene>
    <name evidence="4" type="ORF">QTN47_25570</name>
</gene>
<evidence type="ECO:0000313" key="5">
    <source>
        <dbReference type="Proteomes" id="UP001560573"/>
    </source>
</evidence>
<comment type="caution">
    <text evidence="4">The sequence shown here is derived from an EMBL/GenBank/DDBJ whole genome shotgun (WGS) entry which is preliminary data.</text>
</comment>